<dbReference type="InterPro" id="IPR011059">
    <property type="entry name" value="Metal-dep_hydrolase_composite"/>
</dbReference>
<dbReference type="Proteomes" id="UP000192731">
    <property type="component" value="Unassembled WGS sequence"/>
</dbReference>
<dbReference type="Gene3D" id="2.30.40.10">
    <property type="entry name" value="Urease, subunit C, domain 1"/>
    <property type="match status" value="1"/>
</dbReference>
<accession>A0A1W1V6A6</accession>
<gene>
    <name evidence="3" type="ORF">SAMN00017405_0541</name>
</gene>
<feature type="domain" description="Amidohydrolase 3" evidence="2">
    <location>
        <begin position="94"/>
        <end position="602"/>
    </location>
</feature>
<dbReference type="Pfam" id="PF07969">
    <property type="entry name" value="Amidohydro_3"/>
    <property type="match status" value="1"/>
</dbReference>
<protein>
    <recommendedName>
        <fullName evidence="2">Amidohydrolase 3 domain-containing protein</fullName>
    </recommendedName>
</protein>
<dbReference type="InterPro" id="IPR033932">
    <property type="entry name" value="YtcJ-like"/>
</dbReference>
<dbReference type="InterPro" id="IPR032466">
    <property type="entry name" value="Metal_Hydrolase"/>
</dbReference>
<dbReference type="CDD" id="cd01300">
    <property type="entry name" value="YtcJ_like"/>
    <property type="match status" value="1"/>
</dbReference>
<dbReference type="Gene3D" id="3.20.20.140">
    <property type="entry name" value="Metal-dependent hydrolases"/>
    <property type="match status" value="1"/>
</dbReference>
<sequence length="616" mass="68668">MKSTKSRVFTYMLILTLIFSLSIPGLAAGAEPSKGEKKKSQKIEADIIYYNGDIVTVDKNMSSAEAVAVVGNEIVAVGKMGDIMPLSGKNTKKINLQGKTMLPGFYDAHSHFLSTGISLLTSVQLQSPPIGTIKNMDQLLAALSERAKTIKPGEWIIGRGYDDGGLEEGRHPTREDLDKVSTEIPIVITHFSGHNSVVNSKALEIGGITKDTPNPSGSEIGHFADGSPNGQLWELNAMKMVSDHIPPVTQQQRLEAIALVSDIYAAKGVTTANDGAGSDFELFKKALDNNYLKIRSTLWFGSVDAAKKAYDQFGGKEVRGKNQYYKDLVVLNGVKYFQDGSPQLRTAHLTDPYFTTGEYPEDWVAYPTYTQEELNEKIIETHQAGFNQIYVHTNGDAAIDALINAYEEVRKPEYRQPAKPSDLRHTLIHTQFSREDQFDRMKDLGLIPSFLMHHAYYLGDRHMAEYFGPERSYRMSATKDAANRDLPFTLHCDTPVFPQDPLHIMWGAVNRLSFTGQEIFTENYKEGTKYRSVDQRITPEQALRGITINAAYQDAEENITGSIEVGKRADFVILAENPLKVDKMHIKDIKVLETIVGGKTVFKDDSKNKDKDKKQK</sequence>
<dbReference type="PANTHER" id="PTHR22642:SF2">
    <property type="entry name" value="PROTEIN LONG AFTER FAR-RED 3"/>
    <property type="match status" value="1"/>
</dbReference>
<proteinExistence type="predicted"/>
<organism evidence="3 4">
    <name type="scientific">Desulfonispora thiosulfatigenes DSM 11270</name>
    <dbReference type="NCBI Taxonomy" id="656914"/>
    <lineage>
        <taxon>Bacteria</taxon>
        <taxon>Bacillati</taxon>
        <taxon>Bacillota</taxon>
        <taxon>Clostridia</taxon>
        <taxon>Eubacteriales</taxon>
        <taxon>Peptococcaceae</taxon>
        <taxon>Desulfonispora</taxon>
    </lineage>
</organism>
<dbReference type="AlphaFoldDB" id="A0A1W1V6A6"/>
<name>A0A1W1V6A6_DESTI</name>
<reference evidence="3 4" key="1">
    <citation type="submission" date="2017-04" db="EMBL/GenBank/DDBJ databases">
        <authorList>
            <person name="Afonso C.L."/>
            <person name="Miller P.J."/>
            <person name="Scott M.A."/>
            <person name="Spackman E."/>
            <person name="Goraichik I."/>
            <person name="Dimitrov K.M."/>
            <person name="Suarez D.L."/>
            <person name="Swayne D.E."/>
        </authorList>
    </citation>
    <scope>NUCLEOTIDE SEQUENCE [LARGE SCALE GENOMIC DNA]</scope>
    <source>
        <strain evidence="3 4">DSM 11270</strain>
    </source>
</reference>
<dbReference type="SUPFAM" id="SSF51556">
    <property type="entry name" value="Metallo-dependent hydrolases"/>
    <property type="match status" value="1"/>
</dbReference>
<dbReference type="RefSeq" id="WP_159446283.1">
    <property type="nucleotide sequence ID" value="NZ_FWWT01000016.1"/>
</dbReference>
<feature type="chain" id="PRO_5039187653" description="Amidohydrolase 3 domain-containing protein" evidence="1">
    <location>
        <begin position="28"/>
        <end position="616"/>
    </location>
</feature>
<dbReference type="OrthoDB" id="9767366at2"/>
<evidence type="ECO:0000259" key="2">
    <source>
        <dbReference type="Pfam" id="PF07969"/>
    </source>
</evidence>
<dbReference type="GO" id="GO:0016810">
    <property type="term" value="F:hydrolase activity, acting on carbon-nitrogen (but not peptide) bonds"/>
    <property type="evidence" value="ECO:0007669"/>
    <property type="project" value="InterPro"/>
</dbReference>
<dbReference type="EMBL" id="FWWT01000016">
    <property type="protein sequence ID" value="SMB88843.1"/>
    <property type="molecule type" value="Genomic_DNA"/>
</dbReference>
<dbReference type="InterPro" id="IPR013108">
    <property type="entry name" value="Amidohydro_3"/>
</dbReference>
<dbReference type="PANTHER" id="PTHR22642">
    <property type="entry name" value="IMIDAZOLONEPROPIONASE"/>
    <property type="match status" value="1"/>
</dbReference>
<keyword evidence="4" id="KW-1185">Reference proteome</keyword>
<evidence type="ECO:0000313" key="4">
    <source>
        <dbReference type="Proteomes" id="UP000192731"/>
    </source>
</evidence>
<evidence type="ECO:0000313" key="3">
    <source>
        <dbReference type="EMBL" id="SMB88843.1"/>
    </source>
</evidence>
<dbReference type="SUPFAM" id="SSF51338">
    <property type="entry name" value="Composite domain of metallo-dependent hydrolases"/>
    <property type="match status" value="1"/>
</dbReference>
<keyword evidence="1" id="KW-0732">Signal</keyword>
<feature type="signal peptide" evidence="1">
    <location>
        <begin position="1"/>
        <end position="27"/>
    </location>
</feature>
<dbReference type="Gene3D" id="3.10.310.70">
    <property type="match status" value="1"/>
</dbReference>
<evidence type="ECO:0000256" key="1">
    <source>
        <dbReference type="SAM" id="SignalP"/>
    </source>
</evidence>